<dbReference type="PANTHER" id="PTHR43742:SF6">
    <property type="entry name" value="OXIDOREDUCTASE YYAE-RELATED"/>
    <property type="match status" value="1"/>
</dbReference>
<keyword evidence="2" id="KW-0479">Metal-binding</keyword>
<evidence type="ECO:0000313" key="7">
    <source>
        <dbReference type="Proteomes" id="UP000017081"/>
    </source>
</evidence>
<dbReference type="SUPFAM" id="SSF53706">
    <property type="entry name" value="Formate dehydrogenase/DMSO reductase, domains 1-3"/>
    <property type="match status" value="1"/>
</dbReference>
<evidence type="ECO:0000256" key="3">
    <source>
        <dbReference type="ARBA" id="ARBA00023004"/>
    </source>
</evidence>
<dbReference type="GO" id="GO:0051536">
    <property type="term" value="F:iron-sulfur cluster binding"/>
    <property type="evidence" value="ECO:0007669"/>
    <property type="project" value="UniProtKB-KW"/>
</dbReference>
<keyword evidence="7" id="KW-1185">Reference proteome</keyword>
<dbReference type="PANTHER" id="PTHR43742">
    <property type="entry name" value="TRIMETHYLAMINE-N-OXIDE REDUCTASE"/>
    <property type="match status" value="1"/>
</dbReference>
<dbReference type="SUPFAM" id="SSF50692">
    <property type="entry name" value="ADC-like"/>
    <property type="match status" value="1"/>
</dbReference>
<gene>
    <name evidence="6" type="ORF">HMPREF0202_01166</name>
</gene>
<dbReference type="Gene3D" id="3.30.2070.10">
    <property type="entry name" value="Formate dehydrogenase/DMSO reductase"/>
    <property type="match status" value="1"/>
</dbReference>
<comment type="caution">
    <text evidence="6">The sequence shown here is derived from an EMBL/GenBank/DDBJ whole genome shotgun (WGS) entry which is preliminary data.</text>
</comment>
<dbReference type="PROSITE" id="PS51669">
    <property type="entry name" value="4FE4S_MOW_BIS_MGD"/>
    <property type="match status" value="1"/>
</dbReference>
<keyword evidence="3" id="KW-0408">Iron</keyword>
<dbReference type="Gene3D" id="2.40.40.20">
    <property type="match status" value="1"/>
</dbReference>
<dbReference type="SMART" id="SM00926">
    <property type="entry name" value="Molybdop_Fe4S4"/>
    <property type="match status" value="1"/>
</dbReference>
<proteinExistence type="inferred from homology"/>
<dbReference type="Gene3D" id="2.20.25.90">
    <property type="entry name" value="ADC-like domains"/>
    <property type="match status" value="1"/>
</dbReference>
<dbReference type="GO" id="GO:0046872">
    <property type="term" value="F:metal ion binding"/>
    <property type="evidence" value="ECO:0007669"/>
    <property type="project" value="UniProtKB-KW"/>
</dbReference>
<dbReference type="RefSeq" id="WP_023050705.1">
    <property type="nucleotide sequence ID" value="NZ_CP173065.2"/>
</dbReference>
<feature type="domain" description="4Fe-4S Mo/W bis-MGD-type" evidence="5">
    <location>
        <begin position="1"/>
        <end position="58"/>
    </location>
</feature>
<comment type="similarity">
    <text evidence="1">Belongs to the prokaryotic molybdopterin-containing oxidoreductase family.</text>
</comment>
<evidence type="ECO:0000256" key="2">
    <source>
        <dbReference type="ARBA" id="ARBA00022723"/>
    </source>
</evidence>
<dbReference type="STRING" id="1319815.HMPREF0202_01166"/>
<dbReference type="HOGENOM" id="CLU_000422_13_3_0"/>
<dbReference type="InterPro" id="IPR050612">
    <property type="entry name" value="Prok_Mopterin_Oxidored"/>
</dbReference>
<accession>U7VDN9</accession>
<dbReference type="GO" id="GO:0016491">
    <property type="term" value="F:oxidoreductase activity"/>
    <property type="evidence" value="ECO:0007669"/>
    <property type="project" value="InterPro"/>
</dbReference>
<protein>
    <recommendedName>
        <fullName evidence="5">4Fe-4S Mo/W bis-MGD-type domain-containing protein</fullName>
    </recommendedName>
</protein>
<name>U7VDN9_9FUSO</name>
<dbReference type="Pfam" id="PF04879">
    <property type="entry name" value="Molybdop_Fe4S4"/>
    <property type="match status" value="1"/>
</dbReference>
<dbReference type="eggNOG" id="COG0243">
    <property type="taxonomic scope" value="Bacteria"/>
</dbReference>
<organism evidence="6 7">
    <name type="scientific">Cetobacterium somerae ATCC BAA-474</name>
    <dbReference type="NCBI Taxonomy" id="1319815"/>
    <lineage>
        <taxon>Bacteria</taxon>
        <taxon>Fusobacteriati</taxon>
        <taxon>Fusobacteriota</taxon>
        <taxon>Fusobacteriia</taxon>
        <taxon>Fusobacteriales</taxon>
        <taxon>Fusobacteriaceae</taxon>
        <taxon>Cetobacterium</taxon>
    </lineage>
</organism>
<dbReference type="InterPro" id="IPR006657">
    <property type="entry name" value="MoPterin_dinucl-bd_dom"/>
</dbReference>
<reference evidence="6 7" key="1">
    <citation type="submission" date="2013-08" db="EMBL/GenBank/DDBJ databases">
        <authorList>
            <person name="Weinstock G."/>
            <person name="Sodergren E."/>
            <person name="Wylie T."/>
            <person name="Fulton L."/>
            <person name="Fulton R."/>
            <person name="Fronick C."/>
            <person name="O'Laughlin M."/>
            <person name="Godfrey J."/>
            <person name="Miner T."/>
            <person name="Herter B."/>
            <person name="Appelbaum E."/>
            <person name="Cordes M."/>
            <person name="Lek S."/>
            <person name="Wollam A."/>
            <person name="Pepin K.H."/>
            <person name="Palsikar V.B."/>
            <person name="Mitreva M."/>
            <person name="Wilson R.K."/>
        </authorList>
    </citation>
    <scope>NUCLEOTIDE SEQUENCE [LARGE SCALE GENOMIC DNA]</scope>
    <source>
        <strain evidence="6 7">ATCC BAA-474</strain>
    </source>
</reference>
<dbReference type="GO" id="GO:0043546">
    <property type="term" value="F:molybdopterin cofactor binding"/>
    <property type="evidence" value="ECO:0007669"/>
    <property type="project" value="InterPro"/>
</dbReference>
<sequence length="649" mass="73016">MEIFKNSCSLDCFDVCKIDVYKENGKVVKLQGNKEHNLTDGFLCSKGLKHLNRLYDENRILKPLLKVGEGFKEISFEEALDILKNRLSEIKNSNSTNSIIHYSESGAGGLLKGIHDIFFNFLGGISTASGGTCWSAGCAAHDYDFGGRKTSDLDDMKNAKVIILWSRNPAITSVHLYKKLIEMKKLGVKIITIDFRTNETSVISDLHINVKSGSDGALALALCKMAFEHNLVDYNFSKNNIVGFETFKEYLDTITLDELLLDCGITKDTITKLLDYISLGNIMTFIGYGLQRYVNGGNSVRAIDALMSITGNVGKSGTGVFYSSKIYPQVLDRDPYKSSNFAKNSREFPITKFSEFVAENEIKAIFISKANPLNQLPNLNKTLEAYKSIPLKVCFDMFLTDTAKNSDLIIPVTNTLESEDIIYSSMLMPSLMYNEKVVEPLDYRMEEFEFFKELAKILDLKNYPQVSKTEYLNKVLAPLNINVEDLKKQDLNIEKGYIAWEDKKFKTPSEKIEIYSETALADGFEPMPIFMKATKGSDEYPIRLVTPHCKDSLFNQHIGDIDGISSIYLSTKNIENFQEGEIVIVSSQNGSILSQVKIDSNLKKDEAYIFMQWSKKQGNPNFLTNSLSSDIGGQVAYYDTFINIRKSIV</sequence>
<dbReference type="PATRIC" id="fig|1319815.3.peg.1121"/>
<evidence type="ECO:0000256" key="1">
    <source>
        <dbReference type="ARBA" id="ARBA00010312"/>
    </source>
</evidence>
<dbReference type="InterPro" id="IPR006656">
    <property type="entry name" value="Mopterin_OxRdtase"/>
</dbReference>
<evidence type="ECO:0000313" key="6">
    <source>
        <dbReference type="EMBL" id="ERT68923.1"/>
    </source>
</evidence>
<dbReference type="Gene3D" id="3.40.50.740">
    <property type="match status" value="1"/>
</dbReference>
<dbReference type="EMBL" id="AXZF01000041">
    <property type="protein sequence ID" value="ERT68923.1"/>
    <property type="molecule type" value="Genomic_DNA"/>
</dbReference>
<evidence type="ECO:0000259" key="5">
    <source>
        <dbReference type="PROSITE" id="PS51669"/>
    </source>
</evidence>
<dbReference type="InterPro" id="IPR006963">
    <property type="entry name" value="Mopterin_OxRdtase_4Fe-4S_dom"/>
</dbReference>
<evidence type="ECO:0000256" key="4">
    <source>
        <dbReference type="ARBA" id="ARBA00023014"/>
    </source>
</evidence>
<keyword evidence="4" id="KW-0411">Iron-sulfur</keyword>
<dbReference type="Pfam" id="PF00384">
    <property type="entry name" value="Molybdopterin"/>
    <property type="match status" value="1"/>
</dbReference>
<dbReference type="InterPro" id="IPR009010">
    <property type="entry name" value="Asp_de-COase-like_dom_sf"/>
</dbReference>
<dbReference type="Gene3D" id="3.40.228.10">
    <property type="entry name" value="Dimethylsulfoxide Reductase, domain 2"/>
    <property type="match status" value="1"/>
</dbReference>
<dbReference type="Pfam" id="PF01568">
    <property type="entry name" value="Molydop_binding"/>
    <property type="match status" value="1"/>
</dbReference>
<dbReference type="Proteomes" id="UP000017081">
    <property type="component" value="Unassembled WGS sequence"/>
</dbReference>
<dbReference type="AlphaFoldDB" id="U7VDN9"/>